<feature type="transmembrane region" description="Helical" evidence="6">
    <location>
        <begin position="328"/>
        <end position="348"/>
    </location>
</feature>
<feature type="transmembrane region" description="Helical" evidence="6">
    <location>
        <begin position="146"/>
        <end position="165"/>
    </location>
</feature>
<dbReference type="InterPro" id="IPR002797">
    <property type="entry name" value="Polysacc_synth"/>
</dbReference>
<evidence type="ECO:0000256" key="6">
    <source>
        <dbReference type="SAM" id="Phobius"/>
    </source>
</evidence>
<keyword evidence="4 6" id="KW-1133">Transmembrane helix</keyword>
<evidence type="ECO:0000256" key="4">
    <source>
        <dbReference type="ARBA" id="ARBA00022989"/>
    </source>
</evidence>
<feature type="transmembrane region" description="Helical" evidence="6">
    <location>
        <begin position="288"/>
        <end position="308"/>
    </location>
</feature>
<protein>
    <submittedName>
        <fullName evidence="7">Flippase</fullName>
    </submittedName>
</protein>
<dbReference type="PANTHER" id="PTHR30250">
    <property type="entry name" value="PST FAMILY PREDICTED COLANIC ACID TRANSPORTER"/>
    <property type="match status" value="1"/>
</dbReference>
<dbReference type="Pfam" id="PF01943">
    <property type="entry name" value="Polysacc_synt"/>
    <property type="match status" value="1"/>
</dbReference>
<keyword evidence="5 6" id="KW-0472">Membrane</keyword>
<evidence type="ECO:0000256" key="5">
    <source>
        <dbReference type="ARBA" id="ARBA00023136"/>
    </source>
</evidence>
<comment type="subcellular location">
    <subcellularLocation>
        <location evidence="1">Cell membrane</location>
        <topology evidence="1">Multi-pass membrane protein</topology>
    </subcellularLocation>
</comment>
<evidence type="ECO:0000313" key="7">
    <source>
        <dbReference type="EMBL" id="KAA9321490.1"/>
    </source>
</evidence>
<sequence>MKRKKSLGFNGLLNGVRSALNLVFPLITFPYITRVLSVGSVGAYNFSNTYVGYFILLAGLGISTYAVREGAKYRDNREKLSKFASEIFAINLWSTVVSYVLLFMSLLIFRNLQTYLLFILIFSVQIFFTTVGIEWIYIINEDYSYITARSIIFKIISIVMLFLLVKSRNDYLWYAGITVFSSVGSNVLNYINANKICDIRLTTNINWKKHLKPIFIIFASTLAVNIYLSSDTTILGIMKSDYDVGIYSITVKIYNIVATLLGSVMTVTVPRLSMLMGQGKMKEYKETFIRVINVLALLVIPGTIGLMMLSQEIVLLIAGPKYLESTNALRIIGLAVIFSNFSFVFYNCVLIPAKREKQGLFNTIAAAIVNVLLNICLIPMFAYDGTSFSTVVAEIMTTVMNFWAGKDIIKSTVFSKRVIHNLFTVLIASIFVAISCWICKLIFASLLLRIGASVISSGIVYFVALVLLKNELVVSKLKR</sequence>
<feature type="transmembrane region" description="Helical" evidence="6">
    <location>
        <begin position="244"/>
        <end position="267"/>
    </location>
</feature>
<dbReference type="CDD" id="cd13128">
    <property type="entry name" value="MATE_Wzx_like"/>
    <property type="match status" value="1"/>
</dbReference>
<dbReference type="GO" id="GO:0005886">
    <property type="term" value="C:plasma membrane"/>
    <property type="evidence" value="ECO:0007669"/>
    <property type="project" value="UniProtKB-SubCell"/>
</dbReference>
<dbReference type="InterPro" id="IPR050833">
    <property type="entry name" value="Poly_Biosynth_Transport"/>
</dbReference>
<name>A0A5N1IDR2_LACJE</name>
<feature type="transmembrane region" description="Helical" evidence="6">
    <location>
        <begin position="214"/>
        <end position="238"/>
    </location>
</feature>
<evidence type="ECO:0000256" key="1">
    <source>
        <dbReference type="ARBA" id="ARBA00004651"/>
    </source>
</evidence>
<dbReference type="Proteomes" id="UP000327236">
    <property type="component" value="Unassembled WGS sequence"/>
</dbReference>
<gene>
    <name evidence="8" type="ORF">AAC431_01750</name>
    <name evidence="7" type="ORF">F6H94_06430</name>
</gene>
<feature type="transmembrane region" description="Helical" evidence="6">
    <location>
        <begin position="115"/>
        <end position="139"/>
    </location>
</feature>
<dbReference type="AlphaFoldDB" id="A0A5N1IDR2"/>
<evidence type="ECO:0000313" key="9">
    <source>
        <dbReference type="Proteomes" id="UP000327236"/>
    </source>
</evidence>
<dbReference type="Proteomes" id="UP001385848">
    <property type="component" value="Unassembled WGS sequence"/>
</dbReference>
<reference evidence="8 10" key="2">
    <citation type="submission" date="2024-04" db="EMBL/GenBank/DDBJ databases">
        <title>Three lactobacilli isolated from voided urine samples from females with type 2 diabetes.</title>
        <authorList>
            <person name="Kula A."/>
            <person name="Stegman N."/>
            <person name="Putonti C."/>
        </authorList>
    </citation>
    <scope>NUCLEOTIDE SEQUENCE [LARGE SCALE GENOMIC DNA]</scope>
    <source>
        <strain evidence="8 10">1855</strain>
    </source>
</reference>
<dbReference type="RefSeq" id="WP_006588286.1">
    <property type="nucleotide sequence ID" value="NZ_CATOUV010000001.1"/>
</dbReference>
<feature type="transmembrane region" description="Helical" evidence="6">
    <location>
        <begin position="88"/>
        <end position="109"/>
    </location>
</feature>
<evidence type="ECO:0000313" key="10">
    <source>
        <dbReference type="Proteomes" id="UP001385848"/>
    </source>
</evidence>
<dbReference type="OrthoDB" id="9815702at2"/>
<feature type="transmembrane region" description="Helical" evidence="6">
    <location>
        <begin position="360"/>
        <end position="382"/>
    </location>
</feature>
<feature type="transmembrane region" description="Helical" evidence="6">
    <location>
        <begin position="171"/>
        <end position="193"/>
    </location>
</feature>
<feature type="transmembrane region" description="Helical" evidence="6">
    <location>
        <begin position="450"/>
        <end position="468"/>
    </location>
</feature>
<dbReference type="EMBL" id="JBBVUL010000002">
    <property type="protein sequence ID" value="MEL0564650.1"/>
    <property type="molecule type" value="Genomic_DNA"/>
</dbReference>
<organism evidence="7 9">
    <name type="scientific">Lactobacillus jensenii</name>
    <dbReference type="NCBI Taxonomy" id="109790"/>
    <lineage>
        <taxon>Bacteria</taxon>
        <taxon>Bacillati</taxon>
        <taxon>Bacillota</taxon>
        <taxon>Bacilli</taxon>
        <taxon>Lactobacillales</taxon>
        <taxon>Lactobacillaceae</taxon>
        <taxon>Lactobacillus</taxon>
    </lineage>
</organism>
<evidence type="ECO:0000256" key="3">
    <source>
        <dbReference type="ARBA" id="ARBA00022692"/>
    </source>
</evidence>
<proteinExistence type="predicted"/>
<feature type="transmembrane region" description="Helical" evidence="6">
    <location>
        <begin position="418"/>
        <end position="444"/>
    </location>
</feature>
<dbReference type="KEGG" id="lje:BUE77_05420"/>
<evidence type="ECO:0000256" key="2">
    <source>
        <dbReference type="ARBA" id="ARBA00022475"/>
    </source>
</evidence>
<keyword evidence="2" id="KW-1003">Cell membrane</keyword>
<dbReference type="GeneID" id="31743152"/>
<dbReference type="PANTHER" id="PTHR30250:SF11">
    <property type="entry name" value="O-ANTIGEN TRANSPORTER-RELATED"/>
    <property type="match status" value="1"/>
</dbReference>
<evidence type="ECO:0000313" key="8">
    <source>
        <dbReference type="EMBL" id="MEL0564650.1"/>
    </source>
</evidence>
<dbReference type="EMBL" id="VYWW01000028">
    <property type="protein sequence ID" value="KAA9321490.1"/>
    <property type="molecule type" value="Genomic_DNA"/>
</dbReference>
<feature type="transmembrane region" description="Helical" evidence="6">
    <location>
        <begin position="20"/>
        <end position="44"/>
    </location>
</feature>
<feature type="transmembrane region" description="Helical" evidence="6">
    <location>
        <begin position="50"/>
        <end position="67"/>
    </location>
</feature>
<keyword evidence="3 6" id="KW-0812">Transmembrane</keyword>
<accession>A0A5N1IDR2</accession>
<comment type="caution">
    <text evidence="7">The sequence shown here is derived from an EMBL/GenBank/DDBJ whole genome shotgun (WGS) entry which is preliminary data.</text>
</comment>
<reference evidence="7 9" key="1">
    <citation type="submission" date="2019-09" db="EMBL/GenBank/DDBJ databases">
        <title>Draft genome sequence assemblies of isolates from the urinary tract.</title>
        <authorList>
            <person name="Mores C.R."/>
            <person name="Putonti C."/>
            <person name="Wolfe A.J."/>
        </authorList>
    </citation>
    <scope>NUCLEOTIDE SEQUENCE [LARGE SCALE GENOMIC DNA]</scope>
    <source>
        <strain evidence="7 9">UMB246</strain>
    </source>
</reference>
<keyword evidence="10" id="KW-1185">Reference proteome</keyword>